<protein>
    <submittedName>
        <fullName evidence="5">EAL domain-containing protein</fullName>
    </submittedName>
</protein>
<dbReference type="Pfam" id="PF00563">
    <property type="entry name" value="EAL"/>
    <property type="match status" value="1"/>
</dbReference>
<sequence>MGSVEEYSIYELDARGRIVTWNSGAASQMGYRASEVVGRHFGQLFSAQDGRAELAERSLSSATAEGRFSGELWLRRKDGTQFWARVVVTRLSHSTRRAAGYLVITHDLTDLRRREETVQFTLDSDEQAVIRTDVHQCVTFMNPAAERTTDWSSERAIGKPLKEVLRIVDRHGRPCNFDPRQWSSRGAAAERREFNSMLVSRHGKSYDVDVSVFAMPDTTGRHGEALVVYSDRTKHRRFHRELVRAEMHDRLTGLPNRTAFEARLDQALHQHVEHGRVHTLCMIDLHGFGMINQADGSLAGDTLLRQVSRLLAHELRDTDLLARLGADEFGVLLYDCRMHQAQKICGRLLQEIRALEFAWGDHVYDLGASFGLTEFADRTRSVSDLMSEAGIARSSAKAAGRNLIFTYTPGVGDAARQHSALLIASSIKSAVKANRFRLYGQEIRALPASGDARPHVEVLVRMVDEAGQLVMPGAFIPAAERNNLMIDIDRWVIGAVIRDIGPTVADLPNVMLSINLSANSLSDPSTVSFVQDLLDGSALRPERLCFEVTETAFVTNLKQAMELIEFLRSRGCSVMLDDFGAGVSSFGYLKQFPVDYIKIDGHFVRDIVNSNVDRAIVESIHEISGKLGARTIAEFVESPAILGVLNEIGIDYAQGYAIGRPMPFADLLQTLRGGVA</sequence>
<dbReference type="InterPro" id="IPR013767">
    <property type="entry name" value="PAS_fold"/>
</dbReference>
<evidence type="ECO:0000313" key="5">
    <source>
        <dbReference type="EMBL" id="WQD77976.1"/>
    </source>
</evidence>
<dbReference type="PROSITE" id="PS50883">
    <property type="entry name" value="EAL"/>
    <property type="match status" value="1"/>
</dbReference>
<dbReference type="PROSITE" id="PS50887">
    <property type="entry name" value="GGDEF"/>
    <property type="match status" value="1"/>
</dbReference>
<feature type="domain" description="PAS" evidence="1">
    <location>
        <begin position="9"/>
        <end position="66"/>
    </location>
</feature>
<dbReference type="Pfam" id="PF00989">
    <property type="entry name" value="PAS"/>
    <property type="match status" value="1"/>
</dbReference>
<gene>
    <name evidence="5" type="ORF">U0042_28830</name>
</gene>
<evidence type="ECO:0000259" key="4">
    <source>
        <dbReference type="PROSITE" id="PS50887"/>
    </source>
</evidence>
<dbReference type="NCBIfam" id="TIGR00229">
    <property type="entry name" value="sensory_box"/>
    <property type="match status" value="1"/>
</dbReference>
<evidence type="ECO:0000259" key="1">
    <source>
        <dbReference type="PROSITE" id="PS50112"/>
    </source>
</evidence>
<dbReference type="SUPFAM" id="SSF141868">
    <property type="entry name" value="EAL domain-like"/>
    <property type="match status" value="1"/>
</dbReference>
<dbReference type="RefSeq" id="WP_198665323.1">
    <property type="nucleotide sequence ID" value="NZ_CP139965.1"/>
</dbReference>
<dbReference type="EMBL" id="CP139965">
    <property type="protein sequence ID" value="WQD77976.1"/>
    <property type="molecule type" value="Genomic_DNA"/>
</dbReference>
<reference evidence="5 6" key="1">
    <citation type="submission" date="2023-12" db="EMBL/GenBank/DDBJ databases">
        <title>Genome sequencing and assembly of bacterial species from a model synthetic community.</title>
        <authorList>
            <person name="Hogle S.L."/>
        </authorList>
    </citation>
    <scope>NUCLEOTIDE SEQUENCE [LARGE SCALE GENOMIC DNA]</scope>
    <source>
        <strain evidence="5 6">HAMBI 2494</strain>
    </source>
</reference>
<evidence type="ECO:0000259" key="2">
    <source>
        <dbReference type="PROSITE" id="PS50113"/>
    </source>
</evidence>
<accession>A0ABZ0WL03</accession>
<dbReference type="InterPro" id="IPR000014">
    <property type="entry name" value="PAS"/>
</dbReference>
<dbReference type="PROSITE" id="PS50113">
    <property type="entry name" value="PAC"/>
    <property type="match status" value="1"/>
</dbReference>
<proteinExistence type="predicted"/>
<dbReference type="InterPro" id="IPR035965">
    <property type="entry name" value="PAS-like_dom_sf"/>
</dbReference>
<feature type="domain" description="EAL" evidence="3">
    <location>
        <begin position="420"/>
        <end position="675"/>
    </location>
</feature>
<dbReference type="PANTHER" id="PTHR44757">
    <property type="entry name" value="DIGUANYLATE CYCLASE DGCP"/>
    <property type="match status" value="1"/>
</dbReference>
<dbReference type="InterPro" id="IPR000700">
    <property type="entry name" value="PAS-assoc_C"/>
</dbReference>
<dbReference type="CDD" id="cd01949">
    <property type="entry name" value="GGDEF"/>
    <property type="match status" value="1"/>
</dbReference>
<dbReference type="Gene3D" id="3.30.450.20">
    <property type="entry name" value="PAS domain"/>
    <property type="match status" value="2"/>
</dbReference>
<dbReference type="InterPro" id="IPR000160">
    <property type="entry name" value="GGDEF_dom"/>
</dbReference>
<name>A0ABZ0WL03_9BURK</name>
<dbReference type="InterPro" id="IPR001633">
    <property type="entry name" value="EAL_dom"/>
</dbReference>
<organism evidence="5 6">
    <name type="scientific">Paraburkholderia kururiensis</name>
    <dbReference type="NCBI Taxonomy" id="984307"/>
    <lineage>
        <taxon>Bacteria</taxon>
        <taxon>Pseudomonadati</taxon>
        <taxon>Pseudomonadota</taxon>
        <taxon>Betaproteobacteria</taxon>
        <taxon>Burkholderiales</taxon>
        <taxon>Burkholderiaceae</taxon>
        <taxon>Paraburkholderia</taxon>
    </lineage>
</organism>
<dbReference type="SUPFAM" id="SSF55785">
    <property type="entry name" value="PYP-like sensor domain (PAS domain)"/>
    <property type="match status" value="2"/>
</dbReference>
<dbReference type="InterPro" id="IPR035919">
    <property type="entry name" value="EAL_sf"/>
</dbReference>
<dbReference type="CDD" id="cd00130">
    <property type="entry name" value="PAS"/>
    <property type="match status" value="2"/>
</dbReference>
<dbReference type="SUPFAM" id="SSF55073">
    <property type="entry name" value="Nucleotide cyclase"/>
    <property type="match status" value="1"/>
</dbReference>
<dbReference type="SMART" id="SM00091">
    <property type="entry name" value="PAS"/>
    <property type="match status" value="2"/>
</dbReference>
<dbReference type="SMART" id="SM00267">
    <property type="entry name" value="GGDEF"/>
    <property type="match status" value="1"/>
</dbReference>
<dbReference type="Pfam" id="PF13426">
    <property type="entry name" value="PAS_9"/>
    <property type="match status" value="1"/>
</dbReference>
<dbReference type="InterPro" id="IPR043128">
    <property type="entry name" value="Rev_trsase/Diguanyl_cyclase"/>
</dbReference>
<dbReference type="PANTHER" id="PTHR44757:SF4">
    <property type="entry name" value="DIGUANYLATE CYCLASE DGCE-RELATED"/>
    <property type="match status" value="1"/>
</dbReference>
<evidence type="ECO:0000313" key="6">
    <source>
        <dbReference type="Proteomes" id="UP001325479"/>
    </source>
</evidence>
<keyword evidence="6" id="KW-1185">Reference proteome</keyword>
<feature type="domain" description="GGDEF" evidence="4">
    <location>
        <begin position="276"/>
        <end position="409"/>
    </location>
</feature>
<evidence type="ECO:0000259" key="3">
    <source>
        <dbReference type="PROSITE" id="PS50883"/>
    </source>
</evidence>
<dbReference type="Proteomes" id="UP001325479">
    <property type="component" value="Chromosome"/>
</dbReference>
<dbReference type="CDD" id="cd01948">
    <property type="entry name" value="EAL"/>
    <property type="match status" value="1"/>
</dbReference>
<dbReference type="NCBIfam" id="TIGR00254">
    <property type="entry name" value="GGDEF"/>
    <property type="match status" value="1"/>
</dbReference>
<dbReference type="SMART" id="SM00052">
    <property type="entry name" value="EAL"/>
    <property type="match status" value="1"/>
</dbReference>
<dbReference type="PROSITE" id="PS50112">
    <property type="entry name" value="PAS"/>
    <property type="match status" value="1"/>
</dbReference>
<dbReference type="Gene3D" id="3.30.70.270">
    <property type="match status" value="1"/>
</dbReference>
<dbReference type="InterPro" id="IPR052155">
    <property type="entry name" value="Biofilm_reg_signaling"/>
</dbReference>
<dbReference type="Pfam" id="PF00990">
    <property type="entry name" value="GGDEF"/>
    <property type="match status" value="1"/>
</dbReference>
<feature type="domain" description="PAC" evidence="2">
    <location>
        <begin position="68"/>
        <end position="120"/>
    </location>
</feature>
<dbReference type="Gene3D" id="3.20.20.450">
    <property type="entry name" value="EAL domain"/>
    <property type="match status" value="1"/>
</dbReference>
<dbReference type="InterPro" id="IPR029787">
    <property type="entry name" value="Nucleotide_cyclase"/>
</dbReference>